<dbReference type="EMBL" id="MFNF01000004">
    <property type="protein sequence ID" value="OGH04354.1"/>
    <property type="molecule type" value="Genomic_DNA"/>
</dbReference>
<gene>
    <name evidence="1" type="ORF">A2557_10935</name>
</gene>
<evidence type="ECO:0008006" key="3">
    <source>
        <dbReference type="Google" id="ProtNLM"/>
    </source>
</evidence>
<organism evidence="1 2">
    <name type="scientific">Candidatus Lambdaproteobacteria bacterium RIFOXYD2_FULL_56_26</name>
    <dbReference type="NCBI Taxonomy" id="1817773"/>
    <lineage>
        <taxon>Bacteria</taxon>
        <taxon>Pseudomonadati</taxon>
        <taxon>Pseudomonadota</taxon>
        <taxon>Candidatus Lambdaproteobacteria</taxon>
    </lineage>
</organism>
<dbReference type="InterPro" id="IPR011004">
    <property type="entry name" value="Trimer_LpxA-like_sf"/>
</dbReference>
<reference evidence="1 2" key="1">
    <citation type="journal article" date="2016" name="Nat. Commun.">
        <title>Thousands of microbial genomes shed light on interconnected biogeochemical processes in an aquifer system.</title>
        <authorList>
            <person name="Anantharaman K."/>
            <person name="Brown C.T."/>
            <person name="Hug L.A."/>
            <person name="Sharon I."/>
            <person name="Castelle C.J."/>
            <person name="Probst A.J."/>
            <person name="Thomas B.C."/>
            <person name="Singh A."/>
            <person name="Wilkins M.J."/>
            <person name="Karaoz U."/>
            <person name="Brodie E.L."/>
            <person name="Williams K.H."/>
            <person name="Hubbard S.S."/>
            <person name="Banfield J.F."/>
        </authorList>
    </citation>
    <scope>NUCLEOTIDE SEQUENCE [LARGE SCALE GENOMIC DNA]</scope>
</reference>
<accession>A0A1F6H238</accession>
<dbReference type="CDD" id="cd04645">
    <property type="entry name" value="LbH_gamma_CA_like"/>
    <property type="match status" value="1"/>
</dbReference>
<evidence type="ECO:0000313" key="2">
    <source>
        <dbReference type="Proteomes" id="UP000177583"/>
    </source>
</evidence>
<dbReference type="SUPFAM" id="SSF51161">
    <property type="entry name" value="Trimeric LpxA-like enzymes"/>
    <property type="match status" value="1"/>
</dbReference>
<protein>
    <recommendedName>
        <fullName evidence="3">Gamma carbonic anhydrase family protein</fullName>
    </recommendedName>
</protein>
<dbReference type="Gene3D" id="2.160.10.10">
    <property type="entry name" value="Hexapeptide repeat proteins"/>
    <property type="match status" value="1"/>
</dbReference>
<dbReference type="Proteomes" id="UP000177583">
    <property type="component" value="Unassembled WGS sequence"/>
</dbReference>
<dbReference type="AlphaFoldDB" id="A0A1F6H238"/>
<comment type="caution">
    <text evidence="1">The sequence shown here is derived from an EMBL/GenBank/DDBJ whole genome shotgun (WGS) entry which is preliminary data.</text>
</comment>
<dbReference type="PANTHER" id="PTHR13061">
    <property type="entry name" value="DYNACTIN SUBUNIT P25"/>
    <property type="match status" value="1"/>
</dbReference>
<evidence type="ECO:0000313" key="1">
    <source>
        <dbReference type="EMBL" id="OGH04354.1"/>
    </source>
</evidence>
<name>A0A1F6H238_9PROT</name>
<dbReference type="InterPro" id="IPR050484">
    <property type="entry name" value="Transf_Hexapept/Carb_Anhydrase"/>
</dbReference>
<sequence length="174" mass="18909">MEQKNSPPKGLVFHPSVRFGQNAVTTGDVEIGEGTSVWHNVVLRGDVAPITIGKNCNIQDLTVLHGQLGQWSVKLGDQVSVGHGCVLHGCELSNHSFVGMGAILMNGSFIGEYVMVAAGSLVPQGARFEEPYTLVMGRPAKAVRKLREEEIAMIEGTPKRYLQYAQDWLPPRQG</sequence>
<dbReference type="PANTHER" id="PTHR13061:SF29">
    <property type="entry name" value="GAMMA CARBONIC ANHYDRASE-LIKE 1, MITOCHONDRIAL-RELATED"/>
    <property type="match status" value="1"/>
</dbReference>
<dbReference type="InterPro" id="IPR047324">
    <property type="entry name" value="LbH_gamma_CA-like"/>
</dbReference>
<proteinExistence type="predicted"/>